<name>K6V3B4_9ACTN</name>
<dbReference type="InterPro" id="IPR027417">
    <property type="entry name" value="P-loop_NTPase"/>
</dbReference>
<dbReference type="AlphaFoldDB" id="K6V3B4"/>
<dbReference type="eggNOG" id="ENOG502ZN3G">
    <property type="taxonomic scope" value="Bacteria"/>
</dbReference>
<keyword evidence="2" id="KW-1185">Reference proteome</keyword>
<evidence type="ECO:0000313" key="1">
    <source>
        <dbReference type="EMBL" id="GAB90568.1"/>
    </source>
</evidence>
<dbReference type="EMBL" id="BAHC01000107">
    <property type="protein sequence ID" value="GAB90568.1"/>
    <property type="molecule type" value="Genomic_DNA"/>
</dbReference>
<dbReference type="SUPFAM" id="SSF52540">
    <property type="entry name" value="P-loop containing nucleoside triphosphate hydrolases"/>
    <property type="match status" value="1"/>
</dbReference>
<accession>K6V3B4</accession>
<protein>
    <recommendedName>
        <fullName evidence="3">Sulfotransferase family protein</fullName>
    </recommendedName>
</protein>
<evidence type="ECO:0000313" key="2">
    <source>
        <dbReference type="Proteomes" id="UP000008363"/>
    </source>
</evidence>
<proteinExistence type="predicted"/>
<reference evidence="1 2" key="1">
    <citation type="submission" date="2012-08" db="EMBL/GenBank/DDBJ databases">
        <title>Whole genome shotgun sequence of Gordonia rhizosphera NBRC 16068.</title>
        <authorList>
            <person name="Takarada H."/>
            <person name="Isaki S."/>
            <person name="Hosoyama A."/>
            <person name="Tsuchikane K."/>
            <person name="Katsumata H."/>
            <person name="Baba S."/>
            <person name="Ohji S."/>
            <person name="Yamazaki S."/>
            <person name="Fujita N."/>
        </authorList>
    </citation>
    <scope>NUCLEOTIDE SEQUENCE [LARGE SCALE GENOMIC DNA]</scope>
    <source>
        <strain evidence="1 2">NBRC 16068</strain>
    </source>
</reference>
<evidence type="ECO:0008006" key="3">
    <source>
        <dbReference type="Google" id="ProtNLM"/>
    </source>
</evidence>
<dbReference type="OrthoDB" id="5144031at2"/>
<dbReference type="Gene3D" id="3.40.50.300">
    <property type="entry name" value="P-loop containing nucleotide triphosphate hydrolases"/>
    <property type="match status" value="1"/>
</dbReference>
<organism evidence="1 2">
    <name type="scientific">Gordonia rhizosphera NBRC 16068</name>
    <dbReference type="NCBI Taxonomy" id="1108045"/>
    <lineage>
        <taxon>Bacteria</taxon>
        <taxon>Bacillati</taxon>
        <taxon>Actinomycetota</taxon>
        <taxon>Actinomycetes</taxon>
        <taxon>Mycobacteriales</taxon>
        <taxon>Gordoniaceae</taxon>
        <taxon>Gordonia</taxon>
    </lineage>
</organism>
<gene>
    <name evidence="1" type="ORF">GORHZ_107_00130</name>
</gene>
<dbReference type="RefSeq" id="WP_006333441.1">
    <property type="nucleotide sequence ID" value="NZ_BAHC01000107.1"/>
</dbReference>
<dbReference type="Proteomes" id="UP000008363">
    <property type="component" value="Unassembled WGS sequence"/>
</dbReference>
<comment type="caution">
    <text evidence="1">The sequence shown here is derived from an EMBL/GenBank/DDBJ whole genome shotgun (WGS) entry which is preliminary data.</text>
</comment>
<sequence>MSVVFVHIGLPKTGTTHLQNRLWRNRDLALNSSGLLYPGNAHSDHFHAAVHLQPERYLDWVDPAFARTWPTMLAQMRAWPQQSLLSHELFSTATPEHIATLMSDLSFADEVHVIATVRDLARQLPSAWQENVKNQRRATFDEFVASVRAFADAAETTGKTLPTEEEPFWEFQDHVRILGNWAKAVGPDRVHVVTVPRGRAVPGDTLWDRFLATLDVDPGPLTLTVPNMNTSLSAAQAEFLRRLNHRLQPSDIEWRRYDRVVKQQVIREILFEAPVGRPQGLSAVQREWAADKADEMIAAIRTAGYRVSGDLDDLTVARSADDDATPPSEADILAVALDTMAEMVKAAPMPEVGARWQTRAKNVVRRVQRRALGLRRSL</sequence>
<dbReference type="STRING" id="1108045.GORHZ_107_00130"/>